<keyword evidence="1" id="KW-0812">Transmembrane</keyword>
<proteinExistence type="predicted"/>
<keyword evidence="1" id="KW-1133">Transmembrane helix</keyword>
<dbReference type="EMBL" id="JASJQH010000578">
    <property type="protein sequence ID" value="KAK9763694.1"/>
    <property type="molecule type" value="Genomic_DNA"/>
</dbReference>
<gene>
    <name evidence="2" type="ORF">K7432_009405</name>
</gene>
<feature type="transmembrane region" description="Helical" evidence="1">
    <location>
        <begin position="55"/>
        <end position="81"/>
    </location>
</feature>
<feature type="transmembrane region" description="Helical" evidence="1">
    <location>
        <begin position="88"/>
        <end position="111"/>
    </location>
</feature>
<sequence length="161" mass="17422">MSKSHLSESYCLSLRTGCLFLMVAQMAWGCMSIVASGLELLRLKDFQSNTIDGDLARSGMCVFITAGIATLLVGSCGYIGVLKNKVDILLAYLILDGMAVLISIAAVVIVFKIGETLQAIQIIASALFQASFSYFISQYRRMILIDGDICTSKIPPLQPNI</sequence>
<name>A0ABR2WQB6_9FUNG</name>
<evidence type="ECO:0000256" key="1">
    <source>
        <dbReference type="SAM" id="Phobius"/>
    </source>
</evidence>
<evidence type="ECO:0000313" key="3">
    <source>
        <dbReference type="Proteomes" id="UP001479436"/>
    </source>
</evidence>
<keyword evidence="3" id="KW-1185">Reference proteome</keyword>
<reference evidence="2 3" key="1">
    <citation type="submission" date="2023-04" db="EMBL/GenBank/DDBJ databases">
        <title>Genome of Basidiobolus ranarum AG-B5.</title>
        <authorList>
            <person name="Stajich J.E."/>
            <person name="Carter-House D."/>
            <person name="Gryganskyi A."/>
        </authorList>
    </citation>
    <scope>NUCLEOTIDE SEQUENCE [LARGE SCALE GENOMIC DNA]</scope>
    <source>
        <strain evidence="2 3">AG-B5</strain>
    </source>
</reference>
<organism evidence="2 3">
    <name type="scientific">Basidiobolus ranarum</name>
    <dbReference type="NCBI Taxonomy" id="34480"/>
    <lineage>
        <taxon>Eukaryota</taxon>
        <taxon>Fungi</taxon>
        <taxon>Fungi incertae sedis</taxon>
        <taxon>Zoopagomycota</taxon>
        <taxon>Entomophthoromycotina</taxon>
        <taxon>Basidiobolomycetes</taxon>
        <taxon>Basidiobolales</taxon>
        <taxon>Basidiobolaceae</taxon>
        <taxon>Basidiobolus</taxon>
    </lineage>
</organism>
<feature type="transmembrane region" description="Helical" evidence="1">
    <location>
        <begin position="117"/>
        <end position="136"/>
    </location>
</feature>
<keyword evidence="1" id="KW-0472">Membrane</keyword>
<comment type="caution">
    <text evidence="2">The sequence shown here is derived from an EMBL/GenBank/DDBJ whole genome shotgun (WGS) entry which is preliminary data.</text>
</comment>
<dbReference type="Proteomes" id="UP001479436">
    <property type="component" value="Unassembled WGS sequence"/>
</dbReference>
<accession>A0ABR2WQB6</accession>
<protein>
    <submittedName>
        <fullName evidence="2">Uncharacterized protein</fullName>
    </submittedName>
</protein>
<feature type="transmembrane region" description="Helical" evidence="1">
    <location>
        <begin position="12"/>
        <end position="35"/>
    </location>
</feature>
<evidence type="ECO:0000313" key="2">
    <source>
        <dbReference type="EMBL" id="KAK9763694.1"/>
    </source>
</evidence>